<proteinExistence type="predicted"/>
<evidence type="ECO:0000313" key="1">
    <source>
        <dbReference type="EMBL" id="KIJ31784.1"/>
    </source>
</evidence>
<gene>
    <name evidence="1" type="ORF">M422DRAFT_185520</name>
</gene>
<dbReference type="SMART" id="SM00320">
    <property type="entry name" value="WD40"/>
    <property type="match status" value="2"/>
</dbReference>
<evidence type="ECO:0000313" key="2">
    <source>
        <dbReference type="Proteomes" id="UP000054279"/>
    </source>
</evidence>
<protein>
    <recommendedName>
        <fullName evidence="3">Coronin</fullName>
    </recommendedName>
</protein>
<sequence>GADGKLIIWSIPKKEREDIICCNANGDITDIVWASLKPNELSLIFSCADGTIHVYNANLEPVALNFKHIHTFNGFAGPIEKMDFDPFQHRLAAVGEGELRVWDLDSDWSFSLHATELSTGYIAKTVHFFDQGRGVLVGFLKSHRM</sequence>
<dbReference type="InterPro" id="IPR001680">
    <property type="entry name" value="WD40_rpt"/>
</dbReference>
<dbReference type="InterPro" id="IPR015943">
    <property type="entry name" value="WD40/YVTN_repeat-like_dom_sf"/>
</dbReference>
<dbReference type="EMBL" id="KN837237">
    <property type="protein sequence ID" value="KIJ31784.1"/>
    <property type="molecule type" value="Genomic_DNA"/>
</dbReference>
<dbReference type="Gene3D" id="2.130.10.10">
    <property type="entry name" value="YVTN repeat-like/Quinoprotein amine dehydrogenase"/>
    <property type="match status" value="1"/>
</dbReference>
<feature type="non-terminal residue" evidence="1">
    <location>
        <position position="145"/>
    </location>
</feature>
<dbReference type="Proteomes" id="UP000054279">
    <property type="component" value="Unassembled WGS sequence"/>
</dbReference>
<dbReference type="AlphaFoldDB" id="A0A0C9UB45"/>
<dbReference type="InterPro" id="IPR036322">
    <property type="entry name" value="WD40_repeat_dom_sf"/>
</dbReference>
<dbReference type="HOGENOM" id="CLU_131288_0_0_1"/>
<dbReference type="OrthoDB" id="3238562at2759"/>
<organism evidence="1 2">
    <name type="scientific">Sphaerobolus stellatus (strain SS14)</name>
    <dbReference type="NCBI Taxonomy" id="990650"/>
    <lineage>
        <taxon>Eukaryota</taxon>
        <taxon>Fungi</taxon>
        <taxon>Dikarya</taxon>
        <taxon>Basidiomycota</taxon>
        <taxon>Agaricomycotina</taxon>
        <taxon>Agaricomycetes</taxon>
        <taxon>Phallomycetidae</taxon>
        <taxon>Geastrales</taxon>
        <taxon>Sphaerobolaceae</taxon>
        <taxon>Sphaerobolus</taxon>
    </lineage>
</organism>
<reference evidence="1 2" key="1">
    <citation type="submission" date="2014-06" db="EMBL/GenBank/DDBJ databases">
        <title>Evolutionary Origins and Diversification of the Mycorrhizal Mutualists.</title>
        <authorList>
            <consortium name="DOE Joint Genome Institute"/>
            <consortium name="Mycorrhizal Genomics Consortium"/>
            <person name="Kohler A."/>
            <person name="Kuo A."/>
            <person name="Nagy L.G."/>
            <person name="Floudas D."/>
            <person name="Copeland A."/>
            <person name="Barry K.W."/>
            <person name="Cichocki N."/>
            <person name="Veneault-Fourrey C."/>
            <person name="LaButti K."/>
            <person name="Lindquist E.A."/>
            <person name="Lipzen A."/>
            <person name="Lundell T."/>
            <person name="Morin E."/>
            <person name="Murat C."/>
            <person name="Riley R."/>
            <person name="Ohm R."/>
            <person name="Sun H."/>
            <person name="Tunlid A."/>
            <person name="Henrissat B."/>
            <person name="Grigoriev I.V."/>
            <person name="Hibbett D.S."/>
            <person name="Martin F."/>
        </authorList>
    </citation>
    <scope>NUCLEOTIDE SEQUENCE [LARGE SCALE GENOMIC DNA]</scope>
    <source>
        <strain evidence="1 2">SS14</strain>
    </source>
</reference>
<dbReference type="SUPFAM" id="SSF50978">
    <property type="entry name" value="WD40 repeat-like"/>
    <property type="match status" value="1"/>
</dbReference>
<name>A0A0C9UB45_SPHS4</name>
<evidence type="ECO:0008006" key="3">
    <source>
        <dbReference type="Google" id="ProtNLM"/>
    </source>
</evidence>
<keyword evidence="2" id="KW-1185">Reference proteome</keyword>
<accession>A0A0C9UB45</accession>
<dbReference type="Pfam" id="PF00400">
    <property type="entry name" value="WD40"/>
    <property type="match status" value="1"/>
</dbReference>